<name>A0ACC2MSK1_PERAE</name>
<dbReference type="Proteomes" id="UP001234297">
    <property type="component" value="Chromosome 1"/>
</dbReference>
<keyword evidence="2" id="KW-1185">Reference proteome</keyword>
<evidence type="ECO:0000313" key="2">
    <source>
        <dbReference type="Proteomes" id="UP001234297"/>
    </source>
</evidence>
<comment type="caution">
    <text evidence="1">The sequence shown here is derived from an EMBL/GenBank/DDBJ whole genome shotgun (WGS) entry which is preliminary data.</text>
</comment>
<evidence type="ECO:0000313" key="1">
    <source>
        <dbReference type="EMBL" id="KAJ8648396.1"/>
    </source>
</evidence>
<gene>
    <name evidence="1" type="ORF">MRB53_001419</name>
</gene>
<protein>
    <submittedName>
        <fullName evidence="1">Uncharacterized protein</fullName>
    </submittedName>
</protein>
<organism evidence="1 2">
    <name type="scientific">Persea americana</name>
    <name type="common">Avocado</name>
    <dbReference type="NCBI Taxonomy" id="3435"/>
    <lineage>
        <taxon>Eukaryota</taxon>
        <taxon>Viridiplantae</taxon>
        <taxon>Streptophyta</taxon>
        <taxon>Embryophyta</taxon>
        <taxon>Tracheophyta</taxon>
        <taxon>Spermatophyta</taxon>
        <taxon>Magnoliopsida</taxon>
        <taxon>Magnoliidae</taxon>
        <taxon>Laurales</taxon>
        <taxon>Lauraceae</taxon>
        <taxon>Persea</taxon>
    </lineage>
</organism>
<proteinExistence type="predicted"/>
<reference evidence="1 2" key="1">
    <citation type="journal article" date="2022" name="Hortic Res">
        <title>A haplotype resolved chromosomal level avocado genome allows analysis of novel avocado genes.</title>
        <authorList>
            <person name="Nath O."/>
            <person name="Fletcher S.J."/>
            <person name="Hayward A."/>
            <person name="Shaw L.M."/>
            <person name="Masouleh A.K."/>
            <person name="Furtado A."/>
            <person name="Henry R.J."/>
            <person name="Mitter N."/>
        </authorList>
    </citation>
    <scope>NUCLEOTIDE SEQUENCE [LARGE SCALE GENOMIC DNA]</scope>
    <source>
        <strain evidence="2">cv. Hass</strain>
    </source>
</reference>
<accession>A0ACC2MSK1</accession>
<sequence length="265" mass="28619">MVAPAPSPSADPPPPPPPPPILHHPIPNPTVPPPSSTPPRPPFPPSSPIPSSQPSDHLITMANLVGYPIPSGMNPAVVGFPLPAHSFGFLPDHQPPPAVLAVPLMRPPLTPRPAGNTDSGAPRGVPAVSWRRKVAQVATMPSASNSNRDKSKNHAVLTFQDRKVRLSDAGSGSLYALCRSWVRNGLPQGNQPQIGEGVKLLPRPLPTTVPDLCTSRRDEDDDEDKLLSKEERDVSVENLSARDLLDGHIKRAKRVRTRYVDELFW</sequence>
<dbReference type="EMBL" id="CM056809">
    <property type="protein sequence ID" value="KAJ8648396.1"/>
    <property type="molecule type" value="Genomic_DNA"/>
</dbReference>